<dbReference type="OrthoDB" id="405996at2759"/>
<dbReference type="GO" id="GO:0043813">
    <property type="term" value="F:phosphatidylinositol-3,5-bisphosphate 5-phosphatase activity"/>
    <property type="evidence" value="ECO:0007669"/>
    <property type="project" value="InterPro"/>
</dbReference>
<protein>
    <submittedName>
        <fullName evidence="5">5646_t:CDS:1</fullName>
    </submittedName>
</protein>
<evidence type="ECO:0000256" key="3">
    <source>
        <dbReference type="ARBA" id="ARBA00023136"/>
    </source>
</evidence>
<dbReference type="InterPro" id="IPR002013">
    <property type="entry name" value="SAC_dom"/>
</dbReference>
<organism evidence="5 6">
    <name type="scientific">Racocetra fulgida</name>
    <dbReference type="NCBI Taxonomy" id="60492"/>
    <lineage>
        <taxon>Eukaryota</taxon>
        <taxon>Fungi</taxon>
        <taxon>Fungi incertae sedis</taxon>
        <taxon>Mucoromycota</taxon>
        <taxon>Glomeromycotina</taxon>
        <taxon>Glomeromycetes</taxon>
        <taxon>Diversisporales</taxon>
        <taxon>Gigasporaceae</taxon>
        <taxon>Racocetra</taxon>
    </lineage>
</organism>
<evidence type="ECO:0000256" key="2">
    <source>
        <dbReference type="ARBA" id="ARBA00022801"/>
    </source>
</evidence>
<proteinExistence type="predicted"/>
<dbReference type="EMBL" id="CAJVPZ010094608">
    <property type="protein sequence ID" value="CAG8817621.1"/>
    <property type="molecule type" value="Genomic_DNA"/>
</dbReference>
<comment type="subcellular location">
    <subcellularLocation>
        <location evidence="1">Endomembrane system</location>
    </subcellularLocation>
</comment>
<dbReference type="InterPro" id="IPR043573">
    <property type="entry name" value="Fig4-like"/>
</dbReference>
<keyword evidence="3" id="KW-0472">Membrane</keyword>
<dbReference type="AlphaFoldDB" id="A0A9N9KAJ6"/>
<evidence type="ECO:0000313" key="6">
    <source>
        <dbReference type="Proteomes" id="UP000789396"/>
    </source>
</evidence>
<gene>
    <name evidence="5" type="ORF">RFULGI_LOCUS19364</name>
</gene>
<keyword evidence="2" id="KW-0378">Hydrolase</keyword>
<evidence type="ECO:0000256" key="1">
    <source>
        <dbReference type="ARBA" id="ARBA00004308"/>
    </source>
</evidence>
<accession>A0A9N9KAJ6</accession>
<dbReference type="PANTHER" id="PTHR45738:SF5">
    <property type="entry name" value="POLYPHOSPHOINOSITIDE PHOSPHATASE"/>
    <property type="match status" value="1"/>
</dbReference>
<name>A0A9N9KAJ6_9GLOM</name>
<dbReference type="PROSITE" id="PS50275">
    <property type="entry name" value="SAC"/>
    <property type="match status" value="1"/>
</dbReference>
<evidence type="ECO:0000313" key="5">
    <source>
        <dbReference type="EMBL" id="CAG8817621.1"/>
    </source>
</evidence>
<dbReference type="GO" id="GO:0012505">
    <property type="term" value="C:endomembrane system"/>
    <property type="evidence" value="ECO:0007669"/>
    <property type="project" value="UniProtKB-SubCell"/>
</dbReference>
<keyword evidence="6" id="KW-1185">Reference proteome</keyword>
<reference evidence="5" key="1">
    <citation type="submission" date="2021-06" db="EMBL/GenBank/DDBJ databases">
        <authorList>
            <person name="Kallberg Y."/>
            <person name="Tangrot J."/>
            <person name="Rosling A."/>
        </authorList>
    </citation>
    <scope>NUCLEOTIDE SEQUENCE</scope>
    <source>
        <strain evidence="5">IN212</strain>
    </source>
</reference>
<feature type="domain" description="SAC" evidence="4">
    <location>
        <begin position="1"/>
        <end position="61"/>
    </location>
</feature>
<comment type="caution">
    <text evidence="5">The sequence shown here is derived from an EMBL/GenBank/DDBJ whole genome shotgun (WGS) entry which is preliminary data.</text>
</comment>
<feature type="non-terminal residue" evidence="5">
    <location>
        <position position="1"/>
    </location>
</feature>
<dbReference type="GO" id="GO:0046856">
    <property type="term" value="P:phosphatidylinositol dephosphorylation"/>
    <property type="evidence" value="ECO:0007669"/>
    <property type="project" value="InterPro"/>
</dbReference>
<dbReference type="Pfam" id="PF02383">
    <property type="entry name" value="Syja_N"/>
    <property type="match status" value="1"/>
</dbReference>
<evidence type="ECO:0000259" key="4">
    <source>
        <dbReference type="PROSITE" id="PS50275"/>
    </source>
</evidence>
<feature type="non-terminal residue" evidence="5">
    <location>
        <position position="72"/>
    </location>
</feature>
<sequence length="72" mass="8156">GYVANDVETEKIVADMSTTSFHRAGNRLWDNPNYTSYVQHRGSIPLFWSQDVTNMTPKPPIASLYIIINAIE</sequence>
<dbReference type="PANTHER" id="PTHR45738">
    <property type="entry name" value="POLYPHOSPHOINOSITIDE PHOSPHATASE"/>
    <property type="match status" value="1"/>
</dbReference>
<dbReference type="Proteomes" id="UP000789396">
    <property type="component" value="Unassembled WGS sequence"/>
</dbReference>